<comment type="caution">
    <text evidence="1">The sequence shown here is derived from an EMBL/GenBank/DDBJ whole genome shotgun (WGS) entry which is preliminary data.</text>
</comment>
<dbReference type="Proteomes" id="UP000789901">
    <property type="component" value="Unassembled WGS sequence"/>
</dbReference>
<proteinExistence type="predicted"/>
<name>A0ABN7X2M9_GIGMA</name>
<gene>
    <name evidence="1" type="ORF">GMARGA_LOCUS38051</name>
</gene>
<organism evidence="1 2">
    <name type="scientific">Gigaspora margarita</name>
    <dbReference type="NCBI Taxonomy" id="4874"/>
    <lineage>
        <taxon>Eukaryota</taxon>
        <taxon>Fungi</taxon>
        <taxon>Fungi incertae sedis</taxon>
        <taxon>Mucoromycota</taxon>
        <taxon>Glomeromycotina</taxon>
        <taxon>Glomeromycetes</taxon>
        <taxon>Diversisporales</taxon>
        <taxon>Gigasporaceae</taxon>
        <taxon>Gigaspora</taxon>
    </lineage>
</organism>
<evidence type="ECO:0000313" key="1">
    <source>
        <dbReference type="EMBL" id="CAG8846206.1"/>
    </source>
</evidence>
<evidence type="ECO:0000313" key="2">
    <source>
        <dbReference type="Proteomes" id="UP000789901"/>
    </source>
</evidence>
<sequence>MRLPLPELIIVTHPRSSILSPQHHPTQNLAEEHQIPIVNTEIEKTDK</sequence>
<protein>
    <submittedName>
        <fullName evidence="1">6052_t:CDS:1</fullName>
    </submittedName>
</protein>
<reference evidence="1 2" key="1">
    <citation type="submission" date="2021-06" db="EMBL/GenBank/DDBJ databases">
        <authorList>
            <person name="Kallberg Y."/>
            <person name="Tangrot J."/>
            <person name="Rosling A."/>
        </authorList>
    </citation>
    <scope>NUCLEOTIDE SEQUENCE [LARGE SCALE GENOMIC DNA]</scope>
    <source>
        <strain evidence="1 2">120-4 pot B 10/14</strain>
    </source>
</reference>
<feature type="non-terminal residue" evidence="1">
    <location>
        <position position="47"/>
    </location>
</feature>
<dbReference type="EMBL" id="CAJVQB010082534">
    <property type="protein sequence ID" value="CAG8846206.1"/>
    <property type="molecule type" value="Genomic_DNA"/>
</dbReference>
<accession>A0ABN7X2M9</accession>
<keyword evidence="2" id="KW-1185">Reference proteome</keyword>